<evidence type="ECO:0000313" key="1">
    <source>
        <dbReference type="EMBL" id="TFK64201.1"/>
    </source>
</evidence>
<accession>A0ACD3AF88</accession>
<organism evidence="1 2">
    <name type="scientific">Pluteus cervinus</name>
    <dbReference type="NCBI Taxonomy" id="181527"/>
    <lineage>
        <taxon>Eukaryota</taxon>
        <taxon>Fungi</taxon>
        <taxon>Dikarya</taxon>
        <taxon>Basidiomycota</taxon>
        <taxon>Agaricomycotina</taxon>
        <taxon>Agaricomycetes</taxon>
        <taxon>Agaricomycetidae</taxon>
        <taxon>Agaricales</taxon>
        <taxon>Pluteineae</taxon>
        <taxon>Pluteaceae</taxon>
        <taxon>Pluteus</taxon>
    </lineage>
</organism>
<reference evidence="1 2" key="1">
    <citation type="journal article" date="2019" name="Nat. Ecol. Evol.">
        <title>Megaphylogeny resolves global patterns of mushroom evolution.</title>
        <authorList>
            <person name="Varga T."/>
            <person name="Krizsan K."/>
            <person name="Foldi C."/>
            <person name="Dima B."/>
            <person name="Sanchez-Garcia M."/>
            <person name="Sanchez-Ramirez S."/>
            <person name="Szollosi G.J."/>
            <person name="Szarkandi J.G."/>
            <person name="Papp V."/>
            <person name="Albert L."/>
            <person name="Andreopoulos W."/>
            <person name="Angelini C."/>
            <person name="Antonin V."/>
            <person name="Barry K.W."/>
            <person name="Bougher N.L."/>
            <person name="Buchanan P."/>
            <person name="Buyck B."/>
            <person name="Bense V."/>
            <person name="Catcheside P."/>
            <person name="Chovatia M."/>
            <person name="Cooper J."/>
            <person name="Damon W."/>
            <person name="Desjardin D."/>
            <person name="Finy P."/>
            <person name="Geml J."/>
            <person name="Haridas S."/>
            <person name="Hughes K."/>
            <person name="Justo A."/>
            <person name="Karasinski D."/>
            <person name="Kautmanova I."/>
            <person name="Kiss B."/>
            <person name="Kocsube S."/>
            <person name="Kotiranta H."/>
            <person name="LaButti K.M."/>
            <person name="Lechner B.E."/>
            <person name="Liimatainen K."/>
            <person name="Lipzen A."/>
            <person name="Lukacs Z."/>
            <person name="Mihaltcheva S."/>
            <person name="Morgado L.N."/>
            <person name="Niskanen T."/>
            <person name="Noordeloos M.E."/>
            <person name="Ohm R.A."/>
            <person name="Ortiz-Santana B."/>
            <person name="Ovrebo C."/>
            <person name="Racz N."/>
            <person name="Riley R."/>
            <person name="Savchenko A."/>
            <person name="Shiryaev A."/>
            <person name="Soop K."/>
            <person name="Spirin V."/>
            <person name="Szebenyi C."/>
            <person name="Tomsovsky M."/>
            <person name="Tulloss R.E."/>
            <person name="Uehling J."/>
            <person name="Grigoriev I.V."/>
            <person name="Vagvolgyi C."/>
            <person name="Papp T."/>
            <person name="Martin F.M."/>
            <person name="Miettinen O."/>
            <person name="Hibbett D.S."/>
            <person name="Nagy L.G."/>
        </authorList>
    </citation>
    <scope>NUCLEOTIDE SEQUENCE [LARGE SCALE GENOMIC DNA]</scope>
    <source>
        <strain evidence="1 2">NL-1719</strain>
    </source>
</reference>
<dbReference type="Proteomes" id="UP000308600">
    <property type="component" value="Unassembled WGS sequence"/>
</dbReference>
<sequence>MSILPVELVEHILQFVYGHYRSPKKPFDLFRCALVCYTWRIISQPLIFSEITLGSWDERKKMFEENNHLRRYVHLVWVRRNGHLSNIQETLKLFPNLHELYMVQPPTTRLLGGADIQMTLRNLTSIGLSACRCGFPVPYFYHCAALRELKMNRCLFDFQYAQLSSHTPKPRLHSLHIAADRFSQMRILEWMLSPQGAFDLTELTTFMSSDLTGQRDQRGAFTWVQEIVQLCAPTLRELMISPPISQTTSTPDHHLLHPSTLSNLRLITISIRQNTVTHNKMNYVPWMTAFFSQLPTDNCLEEIRIPCEFAGPGTTPWVFPPIEYDMGSYGWNALDTVLSSSYHKLKRVAFSIYDRPTRSETLGPLLRDSLPRLNKRGILEIVTSETHGYIAKEDCWWCYVG</sequence>
<keyword evidence="2" id="KW-1185">Reference proteome</keyword>
<evidence type="ECO:0000313" key="2">
    <source>
        <dbReference type="Proteomes" id="UP000308600"/>
    </source>
</evidence>
<gene>
    <name evidence="1" type="ORF">BDN72DRAFT_881652</name>
</gene>
<proteinExistence type="predicted"/>
<protein>
    <submittedName>
        <fullName evidence="1">Uncharacterized protein</fullName>
    </submittedName>
</protein>
<dbReference type="EMBL" id="ML208485">
    <property type="protein sequence ID" value="TFK64201.1"/>
    <property type="molecule type" value="Genomic_DNA"/>
</dbReference>
<name>A0ACD3AF88_9AGAR</name>